<comment type="similarity">
    <text evidence="1">Belongs to the CdaR family.</text>
</comment>
<evidence type="ECO:0000259" key="2">
    <source>
        <dbReference type="Pfam" id="PF13556"/>
    </source>
</evidence>
<gene>
    <name evidence="4" type="ORF">H8712_14130</name>
</gene>
<dbReference type="PANTHER" id="PTHR33744">
    <property type="entry name" value="CARBOHYDRATE DIACID REGULATOR"/>
    <property type="match status" value="1"/>
</dbReference>
<evidence type="ECO:0000313" key="4">
    <source>
        <dbReference type="EMBL" id="MBC8629729.1"/>
    </source>
</evidence>
<evidence type="ECO:0000256" key="1">
    <source>
        <dbReference type="ARBA" id="ARBA00006754"/>
    </source>
</evidence>
<dbReference type="EMBL" id="JACRTP010000007">
    <property type="protein sequence ID" value="MBC8629729.1"/>
    <property type="molecule type" value="Genomic_DNA"/>
</dbReference>
<sequence>MKLSTELLFEKLQTEFTITAYRNLSSADGFLRPFLYDSKPLIDSRPIYEPLDKSKGITPGHVCLAHGKRLEEFIPHIFEEHFLVLTGTRGDVQKLSSAVFPYVVLSENTSLSSVLNFLQDIFDFYDDWSNELNTFLLKNDDITLLLHNALKIFQNPLSVISVDFSLIAETGEEKIPEKSRIFSDKEPNIDYINALTQDETYQSFCNSPTPFFFPGYITGISTLTMNIFQNGVPTHRLILYEAQKPITRGEYCLLSHLAGYVEYLLYHQHIPISGQANDLHRILQTTLSDRSADYLDISHQLSSLGWNTRHEYLCLVYQTTYLDQKNMTTRAICNYMENHFPDCSSFLFKDEIVTFFNLSLLHAGSDEIASKLTYFIRDSFLKAGYSRAMTGHMNLRRQYVQAKTALDVGSRKKPYVWIHHFNNIALPYILEQCTRRLPASMICYENLLKLQALDQEQNSEYVLTLKTYLEQNLNATQTANELFIHRSTFLYRLEKIKSILDSNLDDPDEIFYLNLSLRLLEQEAEKN</sequence>
<dbReference type="InterPro" id="IPR051448">
    <property type="entry name" value="CdaR-like_regulators"/>
</dbReference>
<reference evidence="4 5" key="1">
    <citation type="submission" date="2020-08" db="EMBL/GenBank/DDBJ databases">
        <title>Genome public.</title>
        <authorList>
            <person name="Liu C."/>
            <person name="Sun Q."/>
        </authorList>
    </citation>
    <scope>NUCLEOTIDE SEQUENCE [LARGE SCALE GENOMIC DNA]</scope>
    <source>
        <strain evidence="4 5">3_YM_SP_D4_24.mj</strain>
    </source>
</reference>
<dbReference type="Pfam" id="PF13556">
    <property type="entry name" value="HTH_30"/>
    <property type="match status" value="1"/>
</dbReference>
<dbReference type="PANTHER" id="PTHR33744:SF1">
    <property type="entry name" value="DNA-BINDING TRANSCRIPTIONAL ACTIVATOR ADER"/>
    <property type="match status" value="1"/>
</dbReference>
<dbReference type="Pfam" id="PF17853">
    <property type="entry name" value="GGDEF_2"/>
    <property type="match status" value="1"/>
</dbReference>
<accession>A0ABR7PE68</accession>
<dbReference type="Gene3D" id="1.10.10.2840">
    <property type="entry name" value="PucR C-terminal helix-turn-helix domain"/>
    <property type="match status" value="1"/>
</dbReference>
<organism evidence="4 5">
    <name type="scientific">Blautia stercoris</name>
    <dbReference type="NCBI Taxonomy" id="871664"/>
    <lineage>
        <taxon>Bacteria</taxon>
        <taxon>Bacillati</taxon>
        <taxon>Bacillota</taxon>
        <taxon>Clostridia</taxon>
        <taxon>Lachnospirales</taxon>
        <taxon>Lachnospiraceae</taxon>
        <taxon>Blautia</taxon>
    </lineage>
</organism>
<dbReference type="InterPro" id="IPR025736">
    <property type="entry name" value="PucR_C-HTH_dom"/>
</dbReference>
<protein>
    <submittedName>
        <fullName evidence="4">Helix-turn-helix domain-containing protein</fullName>
    </submittedName>
</protein>
<dbReference type="RefSeq" id="WP_187559171.1">
    <property type="nucleotide sequence ID" value="NZ_JACRTP010000007.1"/>
</dbReference>
<feature type="domain" description="CdaR GGDEF-like" evidence="3">
    <location>
        <begin position="292"/>
        <end position="408"/>
    </location>
</feature>
<comment type="caution">
    <text evidence="4">The sequence shown here is derived from an EMBL/GenBank/DDBJ whole genome shotgun (WGS) entry which is preliminary data.</text>
</comment>
<evidence type="ECO:0000259" key="3">
    <source>
        <dbReference type="Pfam" id="PF17853"/>
    </source>
</evidence>
<dbReference type="InterPro" id="IPR042070">
    <property type="entry name" value="PucR_C-HTH_sf"/>
</dbReference>
<name>A0ABR7PE68_9FIRM</name>
<dbReference type="Proteomes" id="UP000661649">
    <property type="component" value="Unassembled WGS sequence"/>
</dbReference>
<evidence type="ECO:0000313" key="5">
    <source>
        <dbReference type="Proteomes" id="UP000661649"/>
    </source>
</evidence>
<dbReference type="InterPro" id="IPR041522">
    <property type="entry name" value="CdaR_GGDEF"/>
</dbReference>
<keyword evidence="5" id="KW-1185">Reference proteome</keyword>
<feature type="domain" description="PucR C-terminal helix-turn-helix" evidence="2">
    <location>
        <begin position="462"/>
        <end position="519"/>
    </location>
</feature>
<proteinExistence type="inferred from homology"/>